<dbReference type="InterPro" id="IPR027417">
    <property type="entry name" value="P-loop_NTPase"/>
</dbReference>
<dbReference type="GO" id="GO:0043565">
    <property type="term" value="F:sequence-specific DNA binding"/>
    <property type="evidence" value="ECO:0007669"/>
    <property type="project" value="InterPro"/>
</dbReference>
<proteinExistence type="predicted"/>
<evidence type="ECO:0000256" key="2">
    <source>
        <dbReference type="ARBA" id="ARBA00022840"/>
    </source>
</evidence>
<evidence type="ECO:0000313" key="8">
    <source>
        <dbReference type="EMBL" id="NOT33059.1"/>
    </source>
</evidence>
<evidence type="ECO:0000256" key="6">
    <source>
        <dbReference type="SAM" id="MobiDB-lite"/>
    </source>
</evidence>
<reference evidence="8 9" key="1">
    <citation type="submission" date="2020-04" db="EMBL/GenBank/DDBJ databases">
        <title>Metagenomic profiling of ammonia- and methane-oxidizing microorganisms in a Dutch drinking water treatment plant.</title>
        <authorList>
            <person name="Poghosyan L."/>
            <person name="Leucker S."/>
        </authorList>
    </citation>
    <scope>NUCLEOTIDE SEQUENCE [LARGE SCALE GENOMIC DNA]</scope>
    <source>
        <strain evidence="8">S-RSF-IL-03</strain>
    </source>
</reference>
<sequence length="249" mass="28258">SDGGTLFLDEIGDMPLEAQVKLLRVLENNEVRRVGENSAHLVDLRVVAATHRDLHEEIAAGRFREDLYYRLSVVTIEVPALRERREDIGLLAEYFLARISKAQGKPELEFSPEAIQLLERYDYPGNVRELENVIAHVVTLSEGPIVTAQDLPDVVRAPRLLTSAPDTRPAERERRPRPLRASLGPREVTVPDARDHWTLAEVEQEHILRVLDRCRGNATAAARQLGISRTTLWRKLREYGVSRPERTGE</sequence>
<keyword evidence="5" id="KW-0804">Transcription</keyword>
<dbReference type="AlphaFoldDB" id="A0A849SV47"/>
<dbReference type="Pfam" id="PF02954">
    <property type="entry name" value="HTH_8"/>
    <property type="match status" value="1"/>
</dbReference>
<dbReference type="PRINTS" id="PR01590">
    <property type="entry name" value="HTHFIS"/>
</dbReference>
<keyword evidence="1" id="KW-0547">Nucleotide-binding</keyword>
<dbReference type="Pfam" id="PF25601">
    <property type="entry name" value="AAA_lid_14"/>
    <property type="match status" value="1"/>
</dbReference>
<dbReference type="Gene3D" id="1.10.10.60">
    <property type="entry name" value="Homeodomain-like"/>
    <property type="match status" value="1"/>
</dbReference>
<dbReference type="Proteomes" id="UP000580839">
    <property type="component" value="Unassembled WGS sequence"/>
</dbReference>
<dbReference type="InterPro" id="IPR025944">
    <property type="entry name" value="Sigma_54_int_dom_CS"/>
</dbReference>
<gene>
    <name evidence="8" type="ORF">HOP12_02700</name>
</gene>
<dbReference type="CDD" id="cd00009">
    <property type="entry name" value="AAA"/>
    <property type="match status" value="1"/>
</dbReference>
<dbReference type="Gene3D" id="3.40.50.300">
    <property type="entry name" value="P-loop containing nucleotide triphosphate hydrolases"/>
    <property type="match status" value="1"/>
</dbReference>
<dbReference type="PANTHER" id="PTHR32071:SF117">
    <property type="entry name" value="PTS-DEPENDENT DIHYDROXYACETONE KINASE OPERON REGULATORY PROTEIN-RELATED"/>
    <property type="match status" value="1"/>
</dbReference>
<dbReference type="GO" id="GO:0005524">
    <property type="term" value="F:ATP binding"/>
    <property type="evidence" value="ECO:0007669"/>
    <property type="project" value="UniProtKB-KW"/>
</dbReference>
<dbReference type="SUPFAM" id="SSF46689">
    <property type="entry name" value="Homeodomain-like"/>
    <property type="match status" value="1"/>
</dbReference>
<feature type="non-terminal residue" evidence="8">
    <location>
        <position position="1"/>
    </location>
</feature>
<keyword evidence="4" id="KW-0238">DNA-binding</keyword>
<dbReference type="SUPFAM" id="SSF52540">
    <property type="entry name" value="P-loop containing nucleoside triphosphate hydrolases"/>
    <property type="match status" value="1"/>
</dbReference>
<dbReference type="Pfam" id="PF00158">
    <property type="entry name" value="Sigma54_activat"/>
    <property type="match status" value="1"/>
</dbReference>
<feature type="domain" description="Sigma-54 factor interaction" evidence="7">
    <location>
        <begin position="1"/>
        <end position="139"/>
    </location>
</feature>
<protein>
    <submittedName>
        <fullName evidence="8">Sigma-54-dependent Fis family transcriptional regulator</fullName>
    </submittedName>
</protein>
<dbReference type="InterPro" id="IPR009057">
    <property type="entry name" value="Homeodomain-like_sf"/>
</dbReference>
<keyword evidence="3" id="KW-0805">Transcription regulation</keyword>
<keyword evidence="2" id="KW-0067">ATP-binding</keyword>
<dbReference type="Gene3D" id="1.10.8.60">
    <property type="match status" value="1"/>
</dbReference>
<dbReference type="InterPro" id="IPR058031">
    <property type="entry name" value="AAA_lid_NorR"/>
</dbReference>
<dbReference type="InterPro" id="IPR002078">
    <property type="entry name" value="Sigma_54_int"/>
</dbReference>
<dbReference type="InterPro" id="IPR002197">
    <property type="entry name" value="HTH_Fis"/>
</dbReference>
<dbReference type="PROSITE" id="PS50045">
    <property type="entry name" value="SIGMA54_INTERACT_4"/>
    <property type="match status" value="1"/>
</dbReference>
<dbReference type="PANTHER" id="PTHR32071">
    <property type="entry name" value="TRANSCRIPTIONAL REGULATORY PROTEIN"/>
    <property type="match status" value="1"/>
</dbReference>
<evidence type="ECO:0000256" key="1">
    <source>
        <dbReference type="ARBA" id="ARBA00022741"/>
    </source>
</evidence>
<feature type="region of interest" description="Disordered" evidence="6">
    <location>
        <begin position="159"/>
        <end position="182"/>
    </location>
</feature>
<comment type="caution">
    <text evidence="8">The sequence shown here is derived from an EMBL/GenBank/DDBJ whole genome shotgun (WGS) entry which is preliminary data.</text>
</comment>
<organism evidence="8 9">
    <name type="scientific">Eiseniibacteriota bacterium</name>
    <dbReference type="NCBI Taxonomy" id="2212470"/>
    <lineage>
        <taxon>Bacteria</taxon>
        <taxon>Candidatus Eiseniibacteriota</taxon>
    </lineage>
</organism>
<dbReference type="PROSITE" id="PS00688">
    <property type="entry name" value="SIGMA54_INTERACT_3"/>
    <property type="match status" value="1"/>
</dbReference>
<dbReference type="GO" id="GO:0006355">
    <property type="term" value="P:regulation of DNA-templated transcription"/>
    <property type="evidence" value="ECO:0007669"/>
    <property type="project" value="InterPro"/>
</dbReference>
<evidence type="ECO:0000256" key="4">
    <source>
        <dbReference type="ARBA" id="ARBA00023125"/>
    </source>
</evidence>
<accession>A0A849SV47</accession>
<evidence type="ECO:0000256" key="5">
    <source>
        <dbReference type="ARBA" id="ARBA00023163"/>
    </source>
</evidence>
<evidence type="ECO:0000313" key="9">
    <source>
        <dbReference type="Proteomes" id="UP000580839"/>
    </source>
</evidence>
<name>A0A849SV47_UNCEI</name>
<dbReference type="EMBL" id="JABFRW010000027">
    <property type="protein sequence ID" value="NOT33059.1"/>
    <property type="molecule type" value="Genomic_DNA"/>
</dbReference>
<evidence type="ECO:0000256" key="3">
    <source>
        <dbReference type="ARBA" id="ARBA00023015"/>
    </source>
</evidence>
<evidence type="ECO:0000259" key="7">
    <source>
        <dbReference type="PROSITE" id="PS50045"/>
    </source>
</evidence>